<dbReference type="Proteomes" id="UP000248423">
    <property type="component" value="Unassembled WGS sequence"/>
</dbReference>
<gene>
    <name evidence="1" type="ORF">BO78DRAFT_401893</name>
</gene>
<dbReference type="OrthoDB" id="4177740at2759"/>
<evidence type="ECO:0000313" key="2">
    <source>
        <dbReference type="Proteomes" id="UP000248423"/>
    </source>
</evidence>
<dbReference type="EMBL" id="KZ826440">
    <property type="protein sequence ID" value="PYI00690.1"/>
    <property type="molecule type" value="Genomic_DNA"/>
</dbReference>
<keyword evidence="2" id="KW-1185">Reference proteome</keyword>
<organism evidence="1 2">
    <name type="scientific">Aspergillus sclerotiicarbonarius (strain CBS 121057 / IBT 28362)</name>
    <dbReference type="NCBI Taxonomy" id="1448318"/>
    <lineage>
        <taxon>Eukaryota</taxon>
        <taxon>Fungi</taxon>
        <taxon>Dikarya</taxon>
        <taxon>Ascomycota</taxon>
        <taxon>Pezizomycotina</taxon>
        <taxon>Eurotiomycetes</taxon>
        <taxon>Eurotiomycetidae</taxon>
        <taxon>Eurotiales</taxon>
        <taxon>Aspergillaceae</taxon>
        <taxon>Aspergillus</taxon>
        <taxon>Aspergillus subgen. Circumdati</taxon>
    </lineage>
</organism>
<reference evidence="1 2" key="1">
    <citation type="submission" date="2018-02" db="EMBL/GenBank/DDBJ databases">
        <title>The genomes of Aspergillus section Nigri reveals drivers in fungal speciation.</title>
        <authorList>
            <consortium name="DOE Joint Genome Institute"/>
            <person name="Vesth T.C."/>
            <person name="Nybo J."/>
            <person name="Theobald S."/>
            <person name="Brandl J."/>
            <person name="Frisvad J.C."/>
            <person name="Nielsen K.F."/>
            <person name="Lyhne E.K."/>
            <person name="Kogle M.E."/>
            <person name="Kuo A."/>
            <person name="Riley R."/>
            <person name="Clum A."/>
            <person name="Nolan M."/>
            <person name="Lipzen A."/>
            <person name="Salamov A."/>
            <person name="Henrissat B."/>
            <person name="Wiebenga A."/>
            <person name="De vries R.P."/>
            <person name="Grigoriev I.V."/>
            <person name="Mortensen U.H."/>
            <person name="Andersen M.R."/>
            <person name="Baker S.E."/>
        </authorList>
    </citation>
    <scope>NUCLEOTIDE SEQUENCE [LARGE SCALE GENOMIC DNA]</scope>
    <source>
        <strain evidence="1 2">CBS 121057</strain>
    </source>
</reference>
<dbReference type="AlphaFoldDB" id="A0A319DTD4"/>
<accession>A0A319DTD4</accession>
<name>A0A319DTD4_ASPSB</name>
<proteinExistence type="predicted"/>
<dbReference type="VEuPathDB" id="FungiDB:BO78DRAFT_401893"/>
<evidence type="ECO:0000313" key="1">
    <source>
        <dbReference type="EMBL" id="PYI00690.1"/>
    </source>
</evidence>
<sequence>MDRITEPKERYNLRKALTLMERDIKVLKDTDTHILDQSTLKQHRIRSLPLSLDVDDSLAPKFFTPLASVNIPEPTAEYVDDEYYTDSTLWCSEWGRSIYMYLDAYTRKLALRFPEIWRVWSCKDIADYNFGDLYRTFEPEFGTFLIWHVAKASKPHIKCIMDNNLDVDDDHLLRGEVLTIIRIMLGQLKQKVFVDHMVAPVLLFSMNRRHPRVLEAYFDGRELVIRRTKAYDFTFMNAAGFKTFAQWWVGNPVGDTSKRGIQA</sequence>
<protein>
    <submittedName>
        <fullName evidence="1">Uncharacterized protein</fullName>
    </submittedName>
</protein>